<dbReference type="EMBL" id="HBUF01572270">
    <property type="protein sequence ID" value="CAG6767054.1"/>
    <property type="molecule type" value="Transcribed_RNA"/>
</dbReference>
<dbReference type="GO" id="GO:0005615">
    <property type="term" value="C:extracellular space"/>
    <property type="evidence" value="ECO:0007669"/>
    <property type="project" value="TreeGrafter"/>
</dbReference>
<comment type="subcellular location">
    <subcellularLocation>
        <location evidence="1">Secreted</location>
    </subcellularLocation>
</comment>
<dbReference type="AlphaFoldDB" id="A0A8D9EW13"/>
<name>A0A8D9EW13_9HEMI</name>
<dbReference type="InterPro" id="IPR013818">
    <property type="entry name" value="Lipase"/>
</dbReference>
<dbReference type="PRINTS" id="PR00821">
    <property type="entry name" value="TAGLIPASE"/>
</dbReference>
<evidence type="ECO:0000256" key="6">
    <source>
        <dbReference type="SAM" id="Phobius"/>
    </source>
</evidence>
<feature type="compositionally biased region" description="Low complexity" evidence="5">
    <location>
        <begin position="549"/>
        <end position="562"/>
    </location>
</feature>
<dbReference type="InterPro" id="IPR000734">
    <property type="entry name" value="TAG_lipase"/>
</dbReference>
<feature type="compositionally biased region" description="Low complexity" evidence="5">
    <location>
        <begin position="395"/>
        <end position="445"/>
    </location>
</feature>
<evidence type="ECO:0000256" key="5">
    <source>
        <dbReference type="SAM" id="MobiDB-lite"/>
    </source>
</evidence>
<keyword evidence="6" id="KW-0472">Membrane</keyword>
<feature type="compositionally biased region" description="Basic and acidic residues" evidence="5">
    <location>
        <begin position="385"/>
        <end position="394"/>
    </location>
</feature>
<evidence type="ECO:0000256" key="1">
    <source>
        <dbReference type="ARBA" id="ARBA00004613"/>
    </source>
</evidence>
<feature type="transmembrane region" description="Helical" evidence="6">
    <location>
        <begin position="591"/>
        <end position="619"/>
    </location>
</feature>
<protein>
    <submittedName>
        <fullName evidence="8">Phospholipase A1 member A</fullName>
    </submittedName>
</protein>
<dbReference type="GO" id="GO:0016298">
    <property type="term" value="F:lipase activity"/>
    <property type="evidence" value="ECO:0007669"/>
    <property type="project" value="InterPro"/>
</dbReference>
<feature type="compositionally biased region" description="Low complexity" evidence="5">
    <location>
        <begin position="345"/>
        <end position="359"/>
    </location>
</feature>
<keyword evidence="6" id="KW-0812">Transmembrane</keyword>
<feature type="domain" description="Lipase" evidence="7">
    <location>
        <begin position="56"/>
        <end position="301"/>
    </location>
</feature>
<dbReference type="GO" id="GO:0016042">
    <property type="term" value="P:lipid catabolic process"/>
    <property type="evidence" value="ECO:0007669"/>
    <property type="project" value="TreeGrafter"/>
</dbReference>
<comment type="similarity">
    <text evidence="2 4">Belongs to the AB hydrolase superfamily. Lipase family.</text>
</comment>
<sequence length="719" mass="81148">MTIVNAVNVCFQLMNLRYLRLTLAVFICLICTHQGSSTVVPIGSCVLIYSELCPRSEIQFFLFTRNNPNNSELVYFSDVFDNVTSSSFNSSLPNKIIIHGYNADMNLDILQNIKTAYLQKGDYNVWFVNWPDLCRGPCYPVCVYNLDQVGKCVAQMIARLRKVVGNTEPDVHLIGFSLGAHVAAYTSKYLRPYKLPRITGLDPAMPLFSSRDRDHRLDIQDAKFVDVIHTSAFVQGQFARSGHVDFYMNGGIEQPGCWNSSNMFDCNHRRAAKYFAETINSAEGFWGWPCTGIFQYLLDMCPMKQPIKLMGEMCEESSRGFYIVPTKASTPFAKGPLKIPDKSKINSASKANAASSRENAITKSSAQDKKNKPVKTNLTRTGKAKKLDTTDTPKKTSSTSSSTENEIRSTSSQETTSSSEASTTSNEITTEQTETTTVTDSLVTETETESTDSVFEIDETEINFSEPDSKIEKNDSKTQQRDTTATEKTKDRFIQKKKNVDNRKWRRRRRRRRSPRQKIKKNKNKENNKNAANGNANAPSPKTDKSKQKNQPQQNGKQQSGVQDKKPKQKQAKQDNKKQAVVQSRSLVGKIFGFFSGLFKMFFISTLIGVGAIFVLSLLDEDKFKVVMEHIRGASQNYISRDLQNSIVKHTLNYSKFVKLVGTSTMQRMSDFYTYLTTDEKLMGYKKQVEEYIHVTYIRLSQLVDSYVNSAPSSSPTST</sequence>
<keyword evidence="6" id="KW-1133">Transmembrane helix</keyword>
<accession>A0A8D9EW13</accession>
<dbReference type="EMBL" id="HBUF01572268">
    <property type="protein sequence ID" value="CAG6767052.1"/>
    <property type="molecule type" value="Transcribed_RNA"/>
</dbReference>
<feature type="compositionally biased region" description="Basic residues" evidence="5">
    <location>
        <begin position="504"/>
        <end position="523"/>
    </location>
</feature>
<feature type="compositionally biased region" description="Basic and acidic residues" evidence="5">
    <location>
        <begin position="467"/>
        <end position="503"/>
    </location>
</feature>
<dbReference type="PANTHER" id="PTHR11610">
    <property type="entry name" value="LIPASE"/>
    <property type="match status" value="1"/>
</dbReference>
<dbReference type="PANTHER" id="PTHR11610:SF151">
    <property type="entry name" value="PHOSPHOLIPASE A1 MEMBER A-LIKE PROTEIN"/>
    <property type="match status" value="1"/>
</dbReference>
<evidence type="ECO:0000313" key="8">
    <source>
        <dbReference type="EMBL" id="CAG6767054.1"/>
    </source>
</evidence>
<dbReference type="SUPFAM" id="SSF53474">
    <property type="entry name" value="alpha/beta-Hydrolases"/>
    <property type="match status" value="1"/>
</dbReference>
<evidence type="ECO:0000259" key="7">
    <source>
        <dbReference type="Pfam" id="PF00151"/>
    </source>
</evidence>
<evidence type="ECO:0000256" key="4">
    <source>
        <dbReference type="RuleBase" id="RU004262"/>
    </source>
</evidence>
<dbReference type="CDD" id="cd00707">
    <property type="entry name" value="Pancreat_lipase_like"/>
    <property type="match status" value="1"/>
</dbReference>
<dbReference type="Gene3D" id="3.40.50.1820">
    <property type="entry name" value="alpha/beta hydrolase"/>
    <property type="match status" value="1"/>
</dbReference>
<evidence type="ECO:0000256" key="2">
    <source>
        <dbReference type="ARBA" id="ARBA00010701"/>
    </source>
</evidence>
<dbReference type="FunFam" id="3.40.50.1820:FF:000076">
    <property type="entry name" value="phospholipase A1"/>
    <property type="match status" value="1"/>
</dbReference>
<dbReference type="InterPro" id="IPR029058">
    <property type="entry name" value="AB_hydrolase_fold"/>
</dbReference>
<feature type="region of interest" description="Disordered" evidence="5">
    <location>
        <begin position="333"/>
        <end position="580"/>
    </location>
</feature>
<organism evidence="8">
    <name type="scientific">Cacopsylla melanoneura</name>
    <dbReference type="NCBI Taxonomy" id="428564"/>
    <lineage>
        <taxon>Eukaryota</taxon>
        <taxon>Metazoa</taxon>
        <taxon>Ecdysozoa</taxon>
        <taxon>Arthropoda</taxon>
        <taxon>Hexapoda</taxon>
        <taxon>Insecta</taxon>
        <taxon>Pterygota</taxon>
        <taxon>Neoptera</taxon>
        <taxon>Paraneoptera</taxon>
        <taxon>Hemiptera</taxon>
        <taxon>Sternorrhyncha</taxon>
        <taxon>Psylloidea</taxon>
        <taxon>Psyllidae</taxon>
        <taxon>Psyllinae</taxon>
        <taxon>Cacopsylla</taxon>
    </lineage>
</organism>
<feature type="compositionally biased region" description="Acidic residues" evidence="5">
    <location>
        <begin position="446"/>
        <end position="461"/>
    </location>
</feature>
<feature type="compositionally biased region" description="Low complexity" evidence="5">
    <location>
        <begin position="529"/>
        <end position="538"/>
    </location>
</feature>
<evidence type="ECO:0000256" key="3">
    <source>
        <dbReference type="ARBA" id="ARBA00022525"/>
    </source>
</evidence>
<dbReference type="Pfam" id="PF00151">
    <property type="entry name" value="Lipase"/>
    <property type="match status" value="1"/>
</dbReference>
<dbReference type="InterPro" id="IPR033906">
    <property type="entry name" value="Lipase_N"/>
</dbReference>
<keyword evidence="3" id="KW-0964">Secreted</keyword>
<dbReference type="GO" id="GO:0017171">
    <property type="term" value="F:serine hydrolase activity"/>
    <property type="evidence" value="ECO:0007669"/>
    <property type="project" value="TreeGrafter"/>
</dbReference>
<reference evidence="8" key="1">
    <citation type="submission" date="2021-05" db="EMBL/GenBank/DDBJ databases">
        <authorList>
            <person name="Alioto T."/>
            <person name="Alioto T."/>
            <person name="Gomez Garrido J."/>
        </authorList>
    </citation>
    <scope>NUCLEOTIDE SEQUENCE</scope>
</reference>
<dbReference type="EMBL" id="HBUF01572269">
    <property type="protein sequence ID" value="CAG6767053.1"/>
    <property type="molecule type" value="Transcribed_RNA"/>
</dbReference>
<proteinExistence type="inferred from homology"/>